<keyword evidence="5" id="KW-0969">Cilium</keyword>
<dbReference type="Pfam" id="PF03963">
    <property type="entry name" value="FlgD"/>
    <property type="match status" value="1"/>
</dbReference>
<proteinExistence type="inferred from homology"/>
<comment type="function">
    <text evidence="4">Required for flagellar hook formation. May act as a scaffolding protein.</text>
</comment>
<sequence length="122" mass="12855">MSQIASATSSAISQDQFLNLLVTQLQNQDPLDPVSDQNFITQLTQLNTLTSLQSLNASFSENLKLQQLTQGADLVGRTVQYTPADGNTPATGTVSSVAVENGQFVLKIGTASVGLDSVLSVQ</sequence>
<dbReference type="Proteomes" id="UP000324974">
    <property type="component" value="Chromosome"/>
</dbReference>
<dbReference type="OrthoDB" id="280334at2"/>
<dbReference type="AlphaFoldDB" id="A0A5C1A4J2"/>
<keyword evidence="5" id="KW-0282">Flagellum</keyword>
<gene>
    <name evidence="5" type="ORF">PX52LOC_00161</name>
</gene>
<evidence type="ECO:0000256" key="4">
    <source>
        <dbReference type="ARBA" id="ARBA00024746"/>
    </source>
</evidence>
<protein>
    <recommendedName>
        <fullName evidence="2">Basal-body rod modification protein FlgD</fullName>
    </recommendedName>
</protein>
<evidence type="ECO:0000256" key="3">
    <source>
        <dbReference type="ARBA" id="ARBA00022795"/>
    </source>
</evidence>
<organism evidence="5 6">
    <name type="scientific">Limnoglobus roseus</name>
    <dbReference type="NCBI Taxonomy" id="2598579"/>
    <lineage>
        <taxon>Bacteria</taxon>
        <taxon>Pseudomonadati</taxon>
        <taxon>Planctomycetota</taxon>
        <taxon>Planctomycetia</taxon>
        <taxon>Gemmatales</taxon>
        <taxon>Gemmataceae</taxon>
        <taxon>Limnoglobus</taxon>
    </lineage>
</organism>
<evidence type="ECO:0000313" key="6">
    <source>
        <dbReference type="Proteomes" id="UP000324974"/>
    </source>
</evidence>
<evidence type="ECO:0000256" key="2">
    <source>
        <dbReference type="ARBA" id="ARBA00016013"/>
    </source>
</evidence>
<evidence type="ECO:0000256" key="1">
    <source>
        <dbReference type="ARBA" id="ARBA00010577"/>
    </source>
</evidence>
<evidence type="ECO:0000313" key="5">
    <source>
        <dbReference type="EMBL" id="QEL13307.1"/>
    </source>
</evidence>
<dbReference type="KEGG" id="lrs:PX52LOC_00161"/>
<name>A0A5C1A4J2_9BACT</name>
<dbReference type="InterPro" id="IPR005648">
    <property type="entry name" value="FlgD"/>
</dbReference>
<accession>A0A5C1A4J2</accession>
<dbReference type="GO" id="GO:0044781">
    <property type="term" value="P:bacterial-type flagellum organization"/>
    <property type="evidence" value="ECO:0007669"/>
    <property type="project" value="UniProtKB-KW"/>
</dbReference>
<dbReference type="EMBL" id="CP042425">
    <property type="protein sequence ID" value="QEL13307.1"/>
    <property type="molecule type" value="Genomic_DNA"/>
</dbReference>
<comment type="similarity">
    <text evidence="1">Belongs to the FlgD family.</text>
</comment>
<keyword evidence="6" id="KW-1185">Reference proteome</keyword>
<keyword evidence="5" id="KW-0966">Cell projection</keyword>
<reference evidence="6" key="1">
    <citation type="submission" date="2019-08" db="EMBL/GenBank/DDBJ databases">
        <title>Limnoglobus roseus gen. nov., sp. nov., a novel freshwater planctomycete with a giant genome from the family Gemmataceae.</title>
        <authorList>
            <person name="Kulichevskaya I.S."/>
            <person name="Naumoff D.G."/>
            <person name="Miroshnikov K."/>
            <person name="Ivanova A."/>
            <person name="Philippov D.A."/>
            <person name="Hakobyan A."/>
            <person name="Rijpstra I.C."/>
            <person name="Sinninghe Damste J.S."/>
            <person name="Liesack W."/>
            <person name="Dedysh S.N."/>
        </authorList>
    </citation>
    <scope>NUCLEOTIDE SEQUENCE [LARGE SCALE GENOMIC DNA]</scope>
    <source>
        <strain evidence="6">PX52</strain>
    </source>
</reference>
<dbReference type="RefSeq" id="WP_149108286.1">
    <property type="nucleotide sequence ID" value="NZ_CP042425.1"/>
</dbReference>
<keyword evidence="3" id="KW-1005">Bacterial flagellum biogenesis</keyword>